<organism evidence="1 2">
    <name type="scientific">Faecalibacterium prausnitzii</name>
    <dbReference type="NCBI Taxonomy" id="853"/>
    <lineage>
        <taxon>Bacteria</taxon>
        <taxon>Bacillati</taxon>
        <taxon>Bacillota</taxon>
        <taxon>Clostridia</taxon>
        <taxon>Eubacteriales</taxon>
        <taxon>Oscillospiraceae</taxon>
        <taxon>Faecalibacterium</taxon>
    </lineage>
</organism>
<gene>
    <name evidence="1" type="ORF">DWZ89_02460</name>
</gene>
<dbReference type="AlphaFoldDB" id="A0A3E2TEM9"/>
<proteinExistence type="predicted"/>
<dbReference type="RefSeq" id="WP_117504351.1">
    <property type="nucleotide sequence ID" value="NZ_QVEQ01000001.1"/>
</dbReference>
<protein>
    <submittedName>
        <fullName evidence="1">Uncharacterized protein</fullName>
    </submittedName>
</protein>
<evidence type="ECO:0000313" key="2">
    <source>
        <dbReference type="Proteomes" id="UP000261140"/>
    </source>
</evidence>
<dbReference type="EMBL" id="QVEQ01000001">
    <property type="protein sequence ID" value="RGB73668.1"/>
    <property type="molecule type" value="Genomic_DNA"/>
</dbReference>
<reference evidence="1 2" key="1">
    <citation type="submission" date="2018-08" db="EMBL/GenBank/DDBJ databases">
        <title>A genome reference for cultivated species of the human gut microbiota.</title>
        <authorList>
            <person name="Zou Y."/>
            <person name="Xue W."/>
            <person name="Luo G."/>
        </authorList>
    </citation>
    <scope>NUCLEOTIDE SEQUENCE [LARGE SCALE GENOMIC DNA]</scope>
    <source>
        <strain evidence="1 2">AF36-11AT</strain>
    </source>
</reference>
<name>A0A3E2TEM9_9FIRM</name>
<comment type="caution">
    <text evidence="1">The sequence shown here is derived from an EMBL/GenBank/DDBJ whole genome shotgun (WGS) entry which is preliminary data.</text>
</comment>
<sequence>MPAFYRQSIQNAVNQQINISKSKHRTILNREAIRRVVSYCTIAAAHDLWDWGEKESTILNLKMNNAASRYVLDLDKYGTPEARKRLRERTAHLMPEEFWLPAGDLVGSEKKLRILAERRDAAKMIIRFMAESLEEMGYTPEQIEAVKKEAKANYARFLEWSKDGEEVAYNRLCRVIEDIYGVGAMVERVEEEDPVFGKPLFKKDF</sequence>
<accession>A0A3E2TEM9</accession>
<dbReference type="Proteomes" id="UP000261140">
    <property type="component" value="Unassembled WGS sequence"/>
</dbReference>
<evidence type="ECO:0000313" key="1">
    <source>
        <dbReference type="EMBL" id="RGB73668.1"/>
    </source>
</evidence>